<dbReference type="HOGENOM" id="CLU_3085757_0_0_0"/>
<name>B9L2X8_THERP</name>
<proteinExistence type="predicted"/>
<geneLocation type="plasmid" evidence="2">
    <name>Tros</name>
</geneLocation>
<evidence type="ECO:0000313" key="1">
    <source>
        <dbReference type="EMBL" id="ACM07274.1"/>
    </source>
</evidence>
<dbReference type="EMBL" id="CP001276">
    <property type="protein sequence ID" value="ACM07274.1"/>
    <property type="molecule type" value="Genomic_DNA"/>
</dbReference>
<keyword evidence="2" id="KW-1185">Reference proteome</keyword>
<accession>B9L2X8</accession>
<dbReference type="KEGG" id="tro:trd_A0142"/>
<protein>
    <submittedName>
        <fullName evidence="1">Uncharacterized protein</fullName>
    </submittedName>
</protein>
<organism evidence="1 2">
    <name type="scientific">Thermomicrobium roseum (strain ATCC 27502 / DSM 5159 / P-2)</name>
    <dbReference type="NCBI Taxonomy" id="309801"/>
    <lineage>
        <taxon>Bacteria</taxon>
        <taxon>Pseudomonadati</taxon>
        <taxon>Thermomicrobiota</taxon>
        <taxon>Thermomicrobia</taxon>
        <taxon>Thermomicrobiales</taxon>
        <taxon>Thermomicrobiaceae</taxon>
        <taxon>Thermomicrobium</taxon>
    </lineage>
</organism>
<reference evidence="1 2" key="1">
    <citation type="journal article" date="2009" name="PLoS ONE">
        <title>Complete genome sequence of the aerobic CO-oxidizing thermophile Thermomicrobium roseum.</title>
        <authorList>
            <person name="Wu D."/>
            <person name="Raymond J."/>
            <person name="Wu M."/>
            <person name="Chatterji S."/>
            <person name="Ren Q."/>
            <person name="Graham J.E."/>
            <person name="Bryant D.A."/>
            <person name="Robb F."/>
            <person name="Colman A."/>
            <person name="Tallon L.J."/>
            <person name="Badger J.H."/>
            <person name="Madupu R."/>
            <person name="Ward N.L."/>
            <person name="Eisen J.A."/>
        </authorList>
    </citation>
    <scope>NUCLEOTIDE SEQUENCE [LARGE SCALE GENOMIC DNA]</scope>
    <source>
        <strain evidence="2">ATCC 27502 / DSM 5159 / P-2</strain>
        <plasmid evidence="1">unnamed</plasmid>
    </source>
</reference>
<keyword evidence="1" id="KW-0614">Plasmid</keyword>
<dbReference type="AlphaFoldDB" id="B9L2X8"/>
<sequence>MYPLPACYPDRAIRARDWCLVRFRPGKSMRYQERSLHHVVVSREPAACSVPS</sequence>
<gene>
    <name evidence="1" type="ordered locus">trd_A0142</name>
</gene>
<evidence type="ECO:0000313" key="2">
    <source>
        <dbReference type="Proteomes" id="UP000000447"/>
    </source>
</evidence>
<dbReference type="Proteomes" id="UP000000447">
    <property type="component" value="Plasmid unnamed"/>
</dbReference>